<organism evidence="1 2">
    <name type="scientific">Candidatus Zymogenus saltonus</name>
    <dbReference type="NCBI Taxonomy" id="2844893"/>
    <lineage>
        <taxon>Bacteria</taxon>
        <taxon>Deltaproteobacteria</taxon>
        <taxon>Candidatus Zymogenia</taxon>
        <taxon>Candidatus Zymogeniales</taxon>
        <taxon>Candidatus Zymogenaceae</taxon>
        <taxon>Candidatus Zymogenus</taxon>
    </lineage>
</organism>
<name>A0A9D8PMG0_9DELT</name>
<accession>A0A9D8PMG0</accession>
<dbReference type="EMBL" id="JAFGIX010000020">
    <property type="protein sequence ID" value="MBN1572344.1"/>
    <property type="molecule type" value="Genomic_DNA"/>
</dbReference>
<feature type="non-terminal residue" evidence="1">
    <location>
        <position position="1"/>
    </location>
</feature>
<reference evidence="1" key="2">
    <citation type="submission" date="2021-01" db="EMBL/GenBank/DDBJ databases">
        <authorList>
            <person name="Hahn C.R."/>
            <person name="Youssef N.H."/>
            <person name="Elshahed M."/>
        </authorList>
    </citation>
    <scope>NUCLEOTIDE SEQUENCE</scope>
    <source>
        <strain evidence="1">Zod_Metabat.24</strain>
    </source>
</reference>
<comment type="caution">
    <text evidence="1">The sequence shown here is derived from an EMBL/GenBank/DDBJ whole genome shotgun (WGS) entry which is preliminary data.</text>
</comment>
<gene>
    <name evidence="1" type="ORF">JW984_04015</name>
</gene>
<dbReference type="Proteomes" id="UP000809273">
    <property type="component" value="Unassembled WGS sequence"/>
</dbReference>
<sequence>KKRDTKGSRLNRRPREDILYGRCLTFTIKESISAVEAMLKIISGRKNESLGDAFKNIEKSGRVEINTNLQEAYKRIYGWASNEGIRHPKTKGDIKIFPEDAKYMLVSCSAFVNYLKEKAIRGGIKF</sequence>
<evidence type="ECO:0000313" key="1">
    <source>
        <dbReference type="EMBL" id="MBN1572344.1"/>
    </source>
</evidence>
<dbReference type="AlphaFoldDB" id="A0A9D8PMG0"/>
<reference evidence="1" key="1">
    <citation type="journal article" date="2021" name="Environ. Microbiol.">
        <title>Genomic characterization of three novel Desulfobacterota classes expand the metabolic and phylogenetic diversity of the phylum.</title>
        <authorList>
            <person name="Murphy C.L."/>
            <person name="Biggerstaff J."/>
            <person name="Eichhorn A."/>
            <person name="Ewing E."/>
            <person name="Shahan R."/>
            <person name="Soriano D."/>
            <person name="Stewart S."/>
            <person name="VanMol K."/>
            <person name="Walker R."/>
            <person name="Walters P."/>
            <person name="Elshahed M.S."/>
            <person name="Youssef N.H."/>
        </authorList>
    </citation>
    <scope>NUCLEOTIDE SEQUENCE</scope>
    <source>
        <strain evidence="1">Zod_Metabat.24</strain>
    </source>
</reference>
<evidence type="ECO:0000313" key="2">
    <source>
        <dbReference type="Proteomes" id="UP000809273"/>
    </source>
</evidence>
<proteinExistence type="predicted"/>
<protein>
    <submittedName>
        <fullName evidence="1">Uncharacterized protein</fullName>
    </submittedName>
</protein>